<protein>
    <submittedName>
        <fullName evidence="2">Uncharacterized protein</fullName>
    </submittedName>
</protein>
<name>A0A0G4HMX2_9ALVE</name>
<dbReference type="PhylomeDB" id="A0A0G4HMX2"/>
<dbReference type="GO" id="GO:0003677">
    <property type="term" value="F:DNA binding"/>
    <property type="evidence" value="ECO:0007669"/>
    <property type="project" value="InterPro"/>
</dbReference>
<keyword evidence="1" id="KW-0233">DNA recombination</keyword>
<dbReference type="InterPro" id="IPR013762">
    <property type="entry name" value="Integrase-like_cat_sf"/>
</dbReference>
<dbReference type="EMBL" id="CDMZ01003206">
    <property type="protein sequence ID" value="CEM45507.1"/>
    <property type="molecule type" value="Genomic_DNA"/>
</dbReference>
<evidence type="ECO:0000256" key="1">
    <source>
        <dbReference type="ARBA" id="ARBA00023172"/>
    </source>
</evidence>
<gene>
    <name evidence="2" type="ORF">Cvel_29281</name>
</gene>
<reference evidence="2" key="1">
    <citation type="submission" date="2014-11" db="EMBL/GenBank/DDBJ databases">
        <authorList>
            <person name="Otto D Thomas"/>
            <person name="Naeem Raeece"/>
        </authorList>
    </citation>
    <scope>NUCLEOTIDE SEQUENCE</scope>
</reference>
<dbReference type="GO" id="GO:0015074">
    <property type="term" value="P:DNA integration"/>
    <property type="evidence" value="ECO:0007669"/>
    <property type="project" value="InterPro"/>
</dbReference>
<dbReference type="SUPFAM" id="SSF56349">
    <property type="entry name" value="DNA breaking-rejoining enzymes"/>
    <property type="match status" value="1"/>
</dbReference>
<dbReference type="AlphaFoldDB" id="A0A0G4HMX2"/>
<dbReference type="GO" id="GO:0006310">
    <property type="term" value="P:DNA recombination"/>
    <property type="evidence" value="ECO:0007669"/>
    <property type="project" value="UniProtKB-KW"/>
</dbReference>
<proteinExistence type="predicted"/>
<evidence type="ECO:0000313" key="2">
    <source>
        <dbReference type="EMBL" id="CEM45507.1"/>
    </source>
</evidence>
<organism evidence="2">
    <name type="scientific">Chromera velia CCMP2878</name>
    <dbReference type="NCBI Taxonomy" id="1169474"/>
    <lineage>
        <taxon>Eukaryota</taxon>
        <taxon>Sar</taxon>
        <taxon>Alveolata</taxon>
        <taxon>Colpodellida</taxon>
        <taxon>Chromeraceae</taxon>
        <taxon>Chromera</taxon>
    </lineage>
</organism>
<accession>A0A0G4HMX2</accession>
<sequence>MDARYLGLLEQSIGQVDENELAARATVIEGRALEKSTKARYQSAISRLDRTCPGLLPVYSAEGVKKAFASCMGLKAYQVGLLRGALMWWHHENGHPPPPVDNPELRLFWKGLNKSVSHVVKEKEVLTAAQFRKVIEHWVKLGTRDALRNAAIATLAFYPAKRISEVLSLQRADLRSEIKNQIEMLIVAIHRQKNDQRGRGKRCPLPMVMKAGEPVGQVVAKFLRSAPTEGPLFQTTKAYGNQWTGAAITRDAFQKALQKVVVAALPDISSKAYTTHSLWRSGFCTTKRVNISYDLAVDIMGHNSTNAWLAYFPPSLPDIADAIASI</sequence>
<dbReference type="Gene3D" id="1.10.443.10">
    <property type="entry name" value="Intergrase catalytic core"/>
    <property type="match status" value="1"/>
</dbReference>
<dbReference type="VEuPathDB" id="CryptoDB:Cvel_29281"/>
<dbReference type="InterPro" id="IPR011010">
    <property type="entry name" value="DNA_brk_join_enz"/>
</dbReference>